<protein>
    <recommendedName>
        <fullName evidence="2 7">Glutamate racemase</fullName>
        <ecNumber evidence="2 7">5.1.1.3</ecNumber>
    </recommendedName>
</protein>
<dbReference type="PANTHER" id="PTHR21198">
    <property type="entry name" value="GLUTAMATE RACEMASE"/>
    <property type="match status" value="1"/>
</dbReference>
<dbReference type="RefSeq" id="WP_347608880.1">
    <property type="nucleotide sequence ID" value="NZ_JBDPZC010000003.1"/>
</dbReference>
<comment type="similarity">
    <text evidence="7">Belongs to the aspartate/glutamate racemases family.</text>
</comment>
<evidence type="ECO:0000256" key="2">
    <source>
        <dbReference type="ARBA" id="ARBA00013090"/>
    </source>
</evidence>
<feature type="binding site" evidence="7">
    <location>
        <begin position="86"/>
        <end position="87"/>
    </location>
    <ligand>
        <name>substrate</name>
    </ligand>
</feature>
<sequence>MDSNPPATSPGAEVPPGIGVFDSGVGGLTVLRALRSALPDTPLHYVADSGHAPYGPKSTEAIVARCLAIGEHLIAHGAALIVVACNTATAHAVAALRARWPALPIVGIEPGIKPAVQATRNGRIAVMATQATVNSERYRQLIATHGGPVHVHSQACPGLVDRIETGHLDDARLQELLRTYTDAVKASGADTVLLGCTHYPFIQDRIEALLGPEVTVLNTEGAVARQALKRWTELGLSAHSASVRLESTGDPAPLERLATLALQTPQTACQIDL</sequence>
<keyword evidence="9" id="KW-1185">Reference proteome</keyword>
<dbReference type="Proteomes" id="UP001462640">
    <property type="component" value="Unassembled WGS sequence"/>
</dbReference>
<evidence type="ECO:0000256" key="3">
    <source>
        <dbReference type="ARBA" id="ARBA00022960"/>
    </source>
</evidence>
<evidence type="ECO:0000313" key="9">
    <source>
        <dbReference type="Proteomes" id="UP001462640"/>
    </source>
</evidence>
<proteinExistence type="inferred from homology"/>
<dbReference type="EC" id="5.1.1.3" evidence="2 7"/>
<evidence type="ECO:0000256" key="1">
    <source>
        <dbReference type="ARBA" id="ARBA00001602"/>
    </source>
</evidence>
<dbReference type="Pfam" id="PF01177">
    <property type="entry name" value="Asp_Glu_race"/>
    <property type="match status" value="1"/>
</dbReference>
<dbReference type="InterPro" id="IPR018187">
    <property type="entry name" value="Asp/Glu_racemase_AS_1"/>
</dbReference>
<comment type="caution">
    <text evidence="8">The sequence shown here is derived from an EMBL/GenBank/DDBJ whole genome shotgun (WGS) entry which is preliminary data.</text>
</comment>
<dbReference type="InterPro" id="IPR033134">
    <property type="entry name" value="Asp/Glu_racemase_AS_2"/>
</dbReference>
<comment type="function">
    <text evidence="7">Provides the (R)-glutamate required for cell wall biosynthesis.</text>
</comment>
<comment type="pathway">
    <text evidence="7">Cell wall biogenesis; peptidoglycan biosynthesis.</text>
</comment>
<dbReference type="SUPFAM" id="SSF53681">
    <property type="entry name" value="Aspartate/glutamate racemase"/>
    <property type="match status" value="2"/>
</dbReference>
<evidence type="ECO:0000256" key="6">
    <source>
        <dbReference type="ARBA" id="ARBA00023316"/>
    </source>
</evidence>
<feature type="binding site" evidence="7">
    <location>
        <begin position="197"/>
        <end position="198"/>
    </location>
    <ligand>
        <name>substrate</name>
    </ligand>
</feature>
<feature type="active site" description="Proton donor/acceptor" evidence="7">
    <location>
        <position position="85"/>
    </location>
</feature>
<dbReference type="PROSITE" id="PS00924">
    <property type="entry name" value="ASP_GLU_RACEMASE_2"/>
    <property type="match status" value="1"/>
</dbReference>
<gene>
    <name evidence="7 8" type="primary">murI</name>
    <name evidence="8" type="ORF">ABDJ40_08990</name>
</gene>
<dbReference type="Gene3D" id="3.40.50.1860">
    <property type="match status" value="2"/>
</dbReference>
<dbReference type="NCBIfam" id="TIGR00067">
    <property type="entry name" value="glut_race"/>
    <property type="match status" value="1"/>
</dbReference>
<dbReference type="PANTHER" id="PTHR21198:SF2">
    <property type="entry name" value="GLUTAMATE RACEMASE"/>
    <property type="match status" value="1"/>
</dbReference>
<keyword evidence="4 7" id="KW-0573">Peptidoglycan synthesis</keyword>
<name>A0ABV0GD22_9BURK</name>
<dbReference type="HAMAP" id="MF_00258">
    <property type="entry name" value="Glu_racemase"/>
    <property type="match status" value="1"/>
</dbReference>
<evidence type="ECO:0000256" key="5">
    <source>
        <dbReference type="ARBA" id="ARBA00023235"/>
    </source>
</evidence>
<dbReference type="PROSITE" id="PS00923">
    <property type="entry name" value="ASP_GLU_RACEMASE_1"/>
    <property type="match status" value="1"/>
</dbReference>
<dbReference type="EMBL" id="JBDPZC010000003">
    <property type="protein sequence ID" value="MEO3712902.1"/>
    <property type="molecule type" value="Genomic_DNA"/>
</dbReference>
<accession>A0ABV0GD22</accession>
<keyword evidence="3 7" id="KW-0133">Cell shape</keyword>
<feature type="binding site" evidence="7">
    <location>
        <begin position="54"/>
        <end position="55"/>
    </location>
    <ligand>
        <name>substrate</name>
    </ligand>
</feature>
<keyword evidence="6 7" id="KW-0961">Cell wall biogenesis/degradation</keyword>
<dbReference type="InterPro" id="IPR015942">
    <property type="entry name" value="Asp/Glu/hydantoin_racemase"/>
</dbReference>
<feature type="active site" description="Proton donor/acceptor" evidence="7">
    <location>
        <position position="196"/>
    </location>
</feature>
<dbReference type="InterPro" id="IPR004391">
    <property type="entry name" value="Glu_race"/>
</dbReference>
<keyword evidence="5 7" id="KW-0413">Isomerase</keyword>
<dbReference type="InterPro" id="IPR001920">
    <property type="entry name" value="Asp/Glu_race"/>
</dbReference>
<organism evidence="8 9">
    <name type="scientific">Roseateles flavus</name>
    <dbReference type="NCBI Taxonomy" id="3149041"/>
    <lineage>
        <taxon>Bacteria</taxon>
        <taxon>Pseudomonadati</taxon>
        <taxon>Pseudomonadota</taxon>
        <taxon>Betaproteobacteria</taxon>
        <taxon>Burkholderiales</taxon>
        <taxon>Sphaerotilaceae</taxon>
        <taxon>Roseateles</taxon>
    </lineage>
</organism>
<feature type="binding site" evidence="7">
    <location>
        <begin position="22"/>
        <end position="23"/>
    </location>
    <ligand>
        <name>substrate</name>
    </ligand>
</feature>
<reference evidence="8 9" key="1">
    <citation type="submission" date="2024-05" db="EMBL/GenBank/DDBJ databases">
        <title>Roseateles sp. 2.12 16S ribosomal RNA gene Genome sequencing and assembly.</title>
        <authorList>
            <person name="Woo H."/>
        </authorList>
    </citation>
    <scope>NUCLEOTIDE SEQUENCE [LARGE SCALE GENOMIC DNA]</scope>
    <source>
        <strain evidence="8 9">2.12</strain>
    </source>
</reference>
<evidence type="ECO:0000256" key="7">
    <source>
        <dbReference type="HAMAP-Rule" id="MF_00258"/>
    </source>
</evidence>
<comment type="catalytic activity">
    <reaction evidence="1 7">
        <text>L-glutamate = D-glutamate</text>
        <dbReference type="Rhea" id="RHEA:12813"/>
        <dbReference type="ChEBI" id="CHEBI:29985"/>
        <dbReference type="ChEBI" id="CHEBI:29986"/>
        <dbReference type="EC" id="5.1.1.3"/>
    </reaction>
</comment>
<evidence type="ECO:0000256" key="4">
    <source>
        <dbReference type="ARBA" id="ARBA00022984"/>
    </source>
</evidence>
<dbReference type="GO" id="GO:0008881">
    <property type="term" value="F:glutamate racemase activity"/>
    <property type="evidence" value="ECO:0007669"/>
    <property type="project" value="UniProtKB-EC"/>
</dbReference>
<evidence type="ECO:0000313" key="8">
    <source>
        <dbReference type="EMBL" id="MEO3712902.1"/>
    </source>
</evidence>